<organism evidence="1 2">
    <name type="scientific">Candidatus Dojkabacteria bacterium</name>
    <dbReference type="NCBI Taxonomy" id="2099670"/>
    <lineage>
        <taxon>Bacteria</taxon>
        <taxon>Candidatus Dojkabacteria</taxon>
    </lineage>
</organism>
<evidence type="ECO:0000313" key="2">
    <source>
        <dbReference type="Proteomes" id="UP000783287"/>
    </source>
</evidence>
<reference evidence="1" key="2">
    <citation type="journal article" date="2021" name="Microbiome">
        <title>Successional dynamics and alternative stable states in a saline activated sludge microbial community over 9 years.</title>
        <authorList>
            <person name="Wang Y."/>
            <person name="Ye J."/>
            <person name="Ju F."/>
            <person name="Liu L."/>
            <person name="Boyd J.A."/>
            <person name="Deng Y."/>
            <person name="Parks D.H."/>
            <person name="Jiang X."/>
            <person name="Yin X."/>
            <person name="Woodcroft B.J."/>
            <person name="Tyson G.W."/>
            <person name="Hugenholtz P."/>
            <person name="Polz M.F."/>
            <person name="Zhang T."/>
        </authorList>
    </citation>
    <scope>NUCLEOTIDE SEQUENCE</scope>
    <source>
        <strain evidence="1">HKST-UBA14</strain>
    </source>
</reference>
<evidence type="ECO:0000313" key="1">
    <source>
        <dbReference type="EMBL" id="MCA9383310.1"/>
    </source>
</evidence>
<dbReference type="EMBL" id="JAGQLK010000052">
    <property type="protein sequence ID" value="MCA9383310.1"/>
    <property type="molecule type" value="Genomic_DNA"/>
</dbReference>
<comment type="caution">
    <text evidence="1">The sequence shown here is derived from an EMBL/GenBank/DDBJ whole genome shotgun (WGS) entry which is preliminary data.</text>
</comment>
<dbReference type="Proteomes" id="UP000783287">
    <property type="component" value="Unassembled WGS sequence"/>
</dbReference>
<reference evidence="1" key="1">
    <citation type="submission" date="2020-04" db="EMBL/GenBank/DDBJ databases">
        <authorList>
            <person name="Zhang T."/>
        </authorList>
    </citation>
    <scope>NUCLEOTIDE SEQUENCE</scope>
    <source>
        <strain evidence="1">HKST-UBA14</strain>
    </source>
</reference>
<name>A0A955RJF0_9BACT</name>
<sequence>MSEENWLTTDHRGADAQVIWNGLSHITDDVIPHLTGQFPDFADRFIFEEIIGRIAEFKHTKAGFFRVNDFGVDFQLQDFDFPIIRVAGDQIFFDTYYYPDSGGYATSAQVGNEFEVIDCRPEANQ</sequence>
<dbReference type="AlphaFoldDB" id="A0A955RJF0"/>
<protein>
    <submittedName>
        <fullName evidence="1">Uncharacterized protein</fullName>
    </submittedName>
</protein>
<gene>
    <name evidence="1" type="ORF">KC909_03015</name>
</gene>
<proteinExistence type="predicted"/>
<accession>A0A955RJF0</accession>